<accession>A0A2U1TE64</accession>
<gene>
    <name evidence="1" type="ORF">DF223_07865</name>
</gene>
<dbReference type="GO" id="GO:0003677">
    <property type="term" value="F:DNA binding"/>
    <property type="evidence" value="ECO:0007669"/>
    <property type="project" value="InterPro"/>
</dbReference>
<organism evidence="1 2">
    <name type="scientific">Mycetocola zhujimingii</name>
    <dbReference type="NCBI Taxonomy" id="2079792"/>
    <lineage>
        <taxon>Bacteria</taxon>
        <taxon>Bacillati</taxon>
        <taxon>Actinomycetota</taxon>
        <taxon>Actinomycetes</taxon>
        <taxon>Micrococcales</taxon>
        <taxon>Microbacteriaceae</taxon>
        <taxon>Mycetocola</taxon>
    </lineage>
</organism>
<dbReference type="Proteomes" id="UP000244962">
    <property type="component" value="Unassembled WGS sequence"/>
</dbReference>
<dbReference type="Gene3D" id="1.10.268.10">
    <property type="entry name" value="Topoisomerase, domain 3"/>
    <property type="match status" value="1"/>
</dbReference>
<evidence type="ECO:0000313" key="1">
    <source>
        <dbReference type="EMBL" id="PWC07187.1"/>
    </source>
</evidence>
<comment type="caution">
    <text evidence="1">The sequence shown here is derived from an EMBL/GenBank/DDBJ whole genome shotgun (WGS) entry which is preliminary data.</text>
</comment>
<dbReference type="KEGG" id="myl:C3E77_05340"/>
<keyword evidence="2" id="KW-1185">Reference proteome</keyword>
<sequence length="86" mass="9697">MTASTHDRERIEMLQLLLMIQPRLTEIAALLEPAADRFDAARRLSEGLNVTETAAHQLMSFNLLMGLAGYRRKQITAELEELTGRS</sequence>
<dbReference type="AlphaFoldDB" id="A0A2U1TE64"/>
<dbReference type="InterPro" id="IPR013757">
    <property type="entry name" value="Topo_IIA_A_a_sf"/>
</dbReference>
<proteinExistence type="predicted"/>
<name>A0A2U1TE64_9MICO</name>
<reference evidence="2" key="1">
    <citation type="submission" date="2018-04" db="EMBL/GenBank/DDBJ databases">
        <authorList>
            <person name="Liu S."/>
            <person name="Wang Z."/>
            <person name="Li J."/>
        </authorList>
    </citation>
    <scope>NUCLEOTIDE SEQUENCE [LARGE SCALE GENOMIC DNA]</scope>
    <source>
        <strain evidence="2">622</strain>
    </source>
</reference>
<dbReference type="GO" id="GO:0003918">
    <property type="term" value="F:DNA topoisomerase type II (double strand cut, ATP-hydrolyzing) activity"/>
    <property type="evidence" value="ECO:0007669"/>
    <property type="project" value="InterPro"/>
</dbReference>
<evidence type="ECO:0000313" key="2">
    <source>
        <dbReference type="Proteomes" id="UP000244962"/>
    </source>
</evidence>
<dbReference type="EMBL" id="QEFB01000006">
    <property type="protein sequence ID" value="PWC07187.1"/>
    <property type="molecule type" value="Genomic_DNA"/>
</dbReference>
<dbReference type="GO" id="GO:0005524">
    <property type="term" value="F:ATP binding"/>
    <property type="evidence" value="ECO:0007669"/>
    <property type="project" value="InterPro"/>
</dbReference>
<protein>
    <submittedName>
        <fullName evidence="1">Uncharacterized protein</fullName>
    </submittedName>
</protein>